<dbReference type="PANTHER" id="PTHR36688">
    <property type="entry name" value="ENDO/EXONUCLEASE/PHOSPHATASE DOMAIN-CONTAINING PROTEIN"/>
    <property type="match status" value="1"/>
</dbReference>
<dbReference type="PROSITE" id="PS50878">
    <property type="entry name" value="RT_POL"/>
    <property type="match status" value="1"/>
</dbReference>
<keyword evidence="3" id="KW-1185">Reference proteome</keyword>
<dbReference type="KEGG" id="bmor:119629719"/>
<dbReference type="PANTHER" id="PTHR36688:SF2">
    <property type="entry name" value="ENDONUCLEASE_EXONUCLEASE_PHOSPHATASE DOMAIN-CONTAINING PROTEIN"/>
    <property type="match status" value="1"/>
</dbReference>
<dbReference type="Proteomes" id="UP000005204">
    <property type="component" value="Unassembled WGS sequence"/>
</dbReference>
<evidence type="ECO:0000313" key="3">
    <source>
        <dbReference type="Proteomes" id="UP000005204"/>
    </source>
</evidence>
<dbReference type="SUPFAM" id="SSF56672">
    <property type="entry name" value="DNA/RNA polymerases"/>
    <property type="match status" value="1"/>
</dbReference>
<dbReference type="InterPro" id="IPR052560">
    <property type="entry name" value="RdDP_mobile_element"/>
</dbReference>
<protein>
    <recommendedName>
        <fullName evidence="1">Reverse transcriptase domain-containing protein</fullName>
    </recommendedName>
</protein>
<evidence type="ECO:0000259" key="1">
    <source>
        <dbReference type="PROSITE" id="PS50878"/>
    </source>
</evidence>
<organism evidence="2 3">
    <name type="scientific">Bombyx mori</name>
    <name type="common">Silk moth</name>
    <dbReference type="NCBI Taxonomy" id="7091"/>
    <lineage>
        <taxon>Eukaryota</taxon>
        <taxon>Metazoa</taxon>
        <taxon>Ecdysozoa</taxon>
        <taxon>Arthropoda</taxon>
        <taxon>Hexapoda</taxon>
        <taxon>Insecta</taxon>
        <taxon>Pterygota</taxon>
        <taxon>Neoptera</taxon>
        <taxon>Endopterygota</taxon>
        <taxon>Lepidoptera</taxon>
        <taxon>Glossata</taxon>
        <taxon>Ditrysia</taxon>
        <taxon>Bombycoidea</taxon>
        <taxon>Bombycidae</taxon>
        <taxon>Bombycinae</taxon>
        <taxon>Bombyx</taxon>
    </lineage>
</organism>
<dbReference type="GeneID" id="119629719"/>
<proteinExistence type="predicted"/>
<accession>A0A8R2M1R7</accession>
<name>A0A8R2M1R7_BOMMO</name>
<dbReference type="Pfam" id="PF00078">
    <property type="entry name" value="RVT_1"/>
    <property type="match status" value="1"/>
</dbReference>
<dbReference type="RefSeq" id="XP_037872507.1">
    <property type="nucleotide sequence ID" value="XM_038016579.1"/>
</dbReference>
<dbReference type="InterPro" id="IPR000477">
    <property type="entry name" value="RT_dom"/>
</dbReference>
<sequence length="405" mass="45881">MHSKGIPEAIYTKTEALWQEFVTTSDRNVALELIESLNEARQAKWESTVQDMNFALSSRKAWHLLKRFTSGTAIQKSEPKVCPSKIADRIVKLSKAPSHKKHTREVRKDLESLKTDTAPGPYFSRPVTADEITASIRAIKGNKACGKDKIFPELIKHSGPHTREWLAKFFTNIVDSGKIPLAMKRAKITAILKPAAYDTVWRQGLLYKLLKLIPYIKIYKVIEDALTNRPFRVHLGDKSSLSRVLNNGLPQGSVLTPTLFNVYTHDLPETLSRKFAYADDLALVAQGRSIETTESHLYNDMTTLDDYFIRWRLCPNASRTQVCYFHLNNRQANKKPNVTFRGSTLPFNPCPKYLGVTLDRSLTYSAHLNNVAAKLRTRNNMLKKLTGTTWGMLGSDASWKAMLDL</sequence>
<evidence type="ECO:0000313" key="2">
    <source>
        <dbReference type="EnsemblMetazoa" id="XP_037872507.1"/>
    </source>
</evidence>
<reference evidence="2" key="2">
    <citation type="submission" date="2022-06" db="UniProtKB">
        <authorList>
            <consortium name="EnsemblMetazoa"/>
        </authorList>
    </citation>
    <scope>IDENTIFICATION</scope>
    <source>
        <strain evidence="2">p50T (Dazao)</strain>
    </source>
</reference>
<reference evidence="3" key="1">
    <citation type="journal article" date="2008" name="Insect Biochem. Mol. Biol.">
        <title>The genome of a lepidopteran model insect, the silkworm Bombyx mori.</title>
        <authorList>
            <consortium name="International Silkworm Genome Consortium"/>
        </authorList>
    </citation>
    <scope>NUCLEOTIDE SEQUENCE [LARGE SCALE GENOMIC DNA]</scope>
    <source>
        <strain evidence="3">p50T</strain>
    </source>
</reference>
<dbReference type="GO" id="GO:0071897">
    <property type="term" value="P:DNA biosynthetic process"/>
    <property type="evidence" value="ECO:0007669"/>
    <property type="project" value="UniProtKB-ARBA"/>
</dbReference>
<dbReference type="AlphaFoldDB" id="A0A8R2M1R7"/>
<dbReference type="EnsemblMetazoa" id="XM_038016579.1">
    <property type="protein sequence ID" value="XP_037872507.1"/>
    <property type="gene ID" value="LOC119629719"/>
</dbReference>
<dbReference type="InterPro" id="IPR043502">
    <property type="entry name" value="DNA/RNA_pol_sf"/>
</dbReference>
<feature type="domain" description="Reverse transcriptase" evidence="1">
    <location>
        <begin position="1"/>
        <end position="345"/>
    </location>
</feature>